<evidence type="ECO:0000256" key="1">
    <source>
        <dbReference type="ARBA" id="ARBA00009422"/>
    </source>
</evidence>
<feature type="domain" description="VPS8-like TPR-like repeats" evidence="5">
    <location>
        <begin position="1276"/>
        <end position="1523"/>
    </location>
</feature>
<protein>
    <recommendedName>
        <fullName evidence="8">Vacuolar protein sorting-associated protein 8 central domain-containing protein</fullName>
    </recommendedName>
</protein>
<dbReference type="GO" id="GO:0006623">
    <property type="term" value="P:protein targeting to vacuole"/>
    <property type="evidence" value="ECO:0007669"/>
    <property type="project" value="InterPro"/>
</dbReference>
<gene>
    <name evidence="6" type="ORF">MKZ38_008893</name>
</gene>
<feature type="compositionally biased region" description="Low complexity" evidence="3">
    <location>
        <begin position="1408"/>
        <end position="1422"/>
    </location>
</feature>
<comment type="caution">
    <text evidence="6">The sequence shown here is derived from an EMBL/GenBank/DDBJ whole genome shotgun (WGS) entry which is preliminary data.</text>
</comment>
<dbReference type="EMBL" id="JAKWBI020000063">
    <property type="protein sequence ID" value="KAJ2904082.1"/>
    <property type="molecule type" value="Genomic_DNA"/>
</dbReference>
<dbReference type="PANTHER" id="PTHR12616">
    <property type="entry name" value="VACUOLAR PROTEIN SORTING VPS41"/>
    <property type="match status" value="1"/>
</dbReference>
<dbReference type="Proteomes" id="UP001201980">
    <property type="component" value="Unassembled WGS sequence"/>
</dbReference>
<feature type="compositionally biased region" description="Low complexity" evidence="3">
    <location>
        <begin position="1608"/>
        <end position="1635"/>
    </location>
</feature>
<evidence type="ECO:0000259" key="4">
    <source>
        <dbReference type="Pfam" id="PF12816"/>
    </source>
</evidence>
<organism evidence="6 7">
    <name type="scientific">Zalerion maritima</name>
    <dbReference type="NCBI Taxonomy" id="339359"/>
    <lineage>
        <taxon>Eukaryota</taxon>
        <taxon>Fungi</taxon>
        <taxon>Dikarya</taxon>
        <taxon>Ascomycota</taxon>
        <taxon>Pezizomycotina</taxon>
        <taxon>Sordariomycetes</taxon>
        <taxon>Lulworthiomycetidae</taxon>
        <taxon>Lulworthiales</taxon>
        <taxon>Lulworthiaceae</taxon>
        <taxon>Zalerion</taxon>
    </lineage>
</organism>
<dbReference type="InterPro" id="IPR059070">
    <property type="entry name" value="TPR_VPS8_2"/>
</dbReference>
<keyword evidence="7" id="KW-1185">Reference proteome</keyword>
<feature type="compositionally biased region" description="Polar residues" evidence="3">
    <location>
        <begin position="54"/>
        <end position="68"/>
    </location>
</feature>
<evidence type="ECO:0008006" key="8">
    <source>
        <dbReference type="Google" id="ProtNLM"/>
    </source>
</evidence>
<dbReference type="InterPro" id="IPR015943">
    <property type="entry name" value="WD40/YVTN_repeat-like_dom_sf"/>
</dbReference>
<evidence type="ECO:0000259" key="5">
    <source>
        <dbReference type="Pfam" id="PF25066"/>
    </source>
</evidence>
<dbReference type="GO" id="GO:0005770">
    <property type="term" value="C:late endosome"/>
    <property type="evidence" value="ECO:0007669"/>
    <property type="project" value="TreeGrafter"/>
</dbReference>
<feature type="coiled-coil region" evidence="2">
    <location>
        <begin position="1557"/>
        <end position="1584"/>
    </location>
</feature>
<evidence type="ECO:0000256" key="2">
    <source>
        <dbReference type="SAM" id="Coils"/>
    </source>
</evidence>
<keyword evidence="2" id="KW-0175">Coiled coil</keyword>
<feature type="region of interest" description="Disordered" evidence="3">
    <location>
        <begin position="1597"/>
        <end position="1655"/>
    </location>
</feature>
<feature type="compositionally biased region" description="Low complexity" evidence="3">
    <location>
        <begin position="79"/>
        <end position="93"/>
    </location>
</feature>
<dbReference type="PANTHER" id="PTHR12616:SF8">
    <property type="entry name" value="VACUOLAR PROTEIN SORTING-ASSOCIATED PROTEIN 8 HOMOLOG"/>
    <property type="match status" value="1"/>
</dbReference>
<sequence length="1718" mass="189887">MSPPSEEKDEDATDTMAGVPDIPTIHGYSSDEETVKCDRDDGHIADILQEERQTSATQRPQGNGSASNPYRRLLRDQVSDAASSEDGSSAVDGIPRRAGSPGGSVRSSIPDDSPSVQGSMISSPAGSGILPSLALRQGLNSPTPSFRPFDRRFQSRISSSGSVHTTPRSSSPAFLHAHSRNASLTSNMGMFDMNDADSPTPPWEVVRWTKLKKLNNQVFTEAGRRNFGAPTCLAVSTAIIIGTTKGIILIFDYNQNIKLIVGPGTKAIESGPITAIAISADHTTLAGGHENGNIFTWDTSRPSRPFLSMPPLDHSQAQNRTRDGHMANVTITHLGFLGTRHTALVSADDRGMAFSHLATRGTGALGRTVKTTRILGRYPNAAPPTSSKPLKPSTVLAFAPLPLGNIERSTDSFGLTAMLTPYLLVIVSTTPVAQTQHKSSRPKEMEPHSAVTGCLAWFPAVKLKVPDPVTGSEISKVKLVYCWSNVLTVLDVDEISTEDKDKPPSLRFRARSRWKCEEAIVAVQWLSRSVLTILTITQRLIVLEDRSMRMTEAFDLIQRHIYHTDVFSNQLHSLVEQLDEEDTSMHGVVADAFYMSFKAYKGRIFLFGFHDISIGALSNWADRLIALMENGDYISAIQLAASYYTGDADKLTVGLPEDAKLRHTMVKDKIMEIMRASLKYAFKRREQNQANADDHHLRELSETCFTACRSVDDLDFVFDDMYDWYEDAGAEGIFIETLEPYILDETIRIVPPTVVKAMVTHFVSKGWESRLEEMICHMETTTLDLDQVTLLCKQYGLYDALIYVWNQALNDYITPMIDLLTLLLPIIQNGNAINGADDPIFGVNALKVFPYLSYVLTGRVYPNGELIEDEVASKAKAEIYWFLFSGKSITWPHGPGRRFITRPDIQEEPSFPYLRMILQFDAPSFLSALNEAFEDPFLNDSPEKHPNGNAKRHSMPEEHVFGLTVDRQYIVSILMEIMNPSDFAPEDTIYLDMFIARNIPKFPQYLLFPGSTMVKILTGLCNYPGQDLADDAQLSAEYLLSVYHPPDNTELIPLLKKAGFHRILKRIYKAESQYGKLVRSYFEDPEDRDAVFECIRNCLRPKASITQRQIRDVHDAIKQHSRELAEEDPVQAAVTLGSVAPELHSHVLESLDEDPHLQYVYLKTLLEPDDPIHDEYRSTDRDLIEQYLRLMCHFDATHVSDYVGLVQSTNLRLEALLPTMEETGVIDAAVVLMAREGQVQEAMDRLMKHMYKLESALQGILGAATSYDDNASVDVQASAEDLVQGLQKFAHVGIWLCQGQMKTMKGKRKQSAIPASGDEGTLPPEETLWLNLIDTTVQITRRVSSSINSSSTTGQDHDTSGANVLDTERLLHLIRALVQHTFTALLTATTSTVPPLTPSPGPSPSIPQSPFSFSGTPSPFSPNRRPDLKQRPSVVSLSSHHSHTSLRGESQVLTTHSTPVSFLRILRAFLTRAAAASPSLADLRQVLTSIFSAYAYETRILDLSNKLLDKSLFTSVEKSATLRARGWRPRASTCEACKRRVWGPGVPAGRVLEAWEEREQVAKVRREERQAEKLRQMAEEAGEAGYGMFDTEVMMGGGRGKGKKRAETTASEEAAALRAATEGDGSASASASAGAPGAGGAAGGNDADTVGSPGLPRPPALGSLVVLACRHIYHQACLEQIQEREESKRWQQLKRGGPPTFVNVWKDGEREFRCPIDG</sequence>
<dbReference type="GO" id="GO:0034058">
    <property type="term" value="P:endosomal vesicle fusion"/>
    <property type="evidence" value="ECO:0007669"/>
    <property type="project" value="TreeGrafter"/>
</dbReference>
<dbReference type="InterPro" id="IPR025941">
    <property type="entry name" value="Vps8_central_dom"/>
</dbReference>
<dbReference type="Pfam" id="PF12816">
    <property type="entry name" value="TPR_Vps8"/>
    <property type="match status" value="1"/>
</dbReference>
<feature type="compositionally biased region" description="Polar residues" evidence="3">
    <location>
        <begin position="114"/>
        <end position="124"/>
    </location>
</feature>
<feature type="compositionally biased region" description="Basic and acidic residues" evidence="3">
    <location>
        <begin position="33"/>
        <end position="53"/>
    </location>
</feature>
<evidence type="ECO:0000313" key="6">
    <source>
        <dbReference type="EMBL" id="KAJ2904082.1"/>
    </source>
</evidence>
<feature type="domain" description="Vacuolar protein sorting-associated protein 8 central" evidence="4">
    <location>
        <begin position="733"/>
        <end position="933"/>
    </location>
</feature>
<reference evidence="6" key="1">
    <citation type="submission" date="2022-07" db="EMBL/GenBank/DDBJ databases">
        <title>Draft genome sequence of Zalerion maritima ATCC 34329, a (micro)plastics degrading marine fungus.</title>
        <authorList>
            <person name="Paco A."/>
            <person name="Goncalves M.F.M."/>
            <person name="Rocha-Santos T.A.P."/>
            <person name="Alves A."/>
        </authorList>
    </citation>
    <scope>NUCLEOTIDE SEQUENCE</scope>
    <source>
        <strain evidence="6">ATCC 34329</strain>
    </source>
</reference>
<dbReference type="Pfam" id="PF25066">
    <property type="entry name" value="TPR_VPS8_2"/>
    <property type="match status" value="1"/>
</dbReference>
<feature type="compositionally biased region" description="Pro residues" evidence="3">
    <location>
        <begin position="1395"/>
        <end position="1407"/>
    </location>
</feature>
<comment type="similarity">
    <text evidence="1">Belongs to the VPS8 family.</text>
</comment>
<dbReference type="InterPro" id="IPR045111">
    <property type="entry name" value="Vps41/Vps8"/>
</dbReference>
<name>A0AAD5WTS3_9PEZI</name>
<dbReference type="Gene3D" id="2.130.10.10">
    <property type="entry name" value="YVTN repeat-like/Quinoprotein amine dehydrogenase"/>
    <property type="match status" value="1"/>
</dbReference>
<feature type="region of interest" description="Disordered" evidence="3">
    <location>
        <begin position="1"/>
        <end position="124"/>
    </location>
</feature>
<dbReference type="Pfam" id="PF23410">
    <property type="entry name" value="Beta-prop_VPS8"/>
    <property type="match status" value="1"/>
</dbReference>
<dbReference type="GO" id="GO:0030897">
    <property type="term" value="C:HOPS complex"/>
    <property type="evidence" value="ECO:0007669"/>
    <property type="project" value="TreeGrafter"/>
</dbReference>
<feature type="region of interest" description="Disordered" evidence="3">
    <location>
        <begin position="1393"/>
        <end position="1451"/>
    </location>
</feature>
<proteinExistence type="inferred from homology"/>
<dbReference type="SUPFAM" id="SSF50978">
    <property type="entry name" value="WD40 repeat-like"/>
    <property type="match status" value="1"/>
</dbReference>
<accession>A0AAD5WTS3</accession>
<evidence type="ECO:0000313" key="7">
    <source>
        <dbReference type="Proteomes" id="UP001201980"/>
    </source>
</evidence>
<dbReference type="InterPro" id="IPR036322">
    <property type="entry name" value="WD40_repeat_dom_sf"/>
</dbReference>
<evidence type="ECO:0000256" key="3">
    <source>
        <dbReference type="SAM" id="MobiDB-lite"/>
    </source>
</evidence>